<protein>
    <submittedName>
        <fullName evidence="2">Predicted Fe-Mo cluster-binding protein, NifX family</fullName>
    </submittedName>
</protein>
<dbReference type="InterPro" id="IPR036105">
    <property type="entry name" value="DiNase_FeMo-co_biosyn_sf"/>
</dbReference>
<dbReference type="PANTHER" id="PTHR42983">
    <property type="entry name" value="DINITROGENASE IRON-MOLYBDENUM COFACTOR PROTEIN-RELATED"/>
    <property type="match status" value="1"/>
</dbReference>
<dbReference type="AlphaFoldDB" id="A0A1I2GXQ7"/>
<dbReference type="EMBL" id="FONW01000003">
    <property type="protein sequence ID" value="SFF21341.1"/>
    <property type="molecule type" value="Genomic_DNA"/>
</dbReference>
<dbReference type="Proteomes" id="UP000198964">
    <property type="component" value="Unassembled WGS sequence"/>
</dbReference>
<accession>A0A1I2GXQ7</accession>
<dbReference type="STRING" id="655355.SAMN05216283_103140"/>
<dbReference type="Pfam" id="PF02579">
    <property type="entry name" value="Nitro_FeMo-Co"/>
    <property type="match status" value="1"/>
</dbReference>
<dbReference type="RefSeq" id="WP_093919567.1">
    <property type="nucleotide sequence ID" value="NZ_FONW01000003.1"/>
</dbReference>
<dbReference type="InterPro" id="IPR033913">
    <property type="entry name" value="MTH1175_dom"/>
</dbReference>
<organism evidence="2 3">
    <name type="scientific">Sunxiuqinia elliptica</name>
    <dbReference type="NCBI Taxonomy" id="655355"/>
    <lineage>
        <taxon>Bacteria</taxon>
        <taxon>Pseudomonadati</taxon>
        <taxon>Bacteroidota</taxon>
        <taxon>Bacteroidia</taxon>
        <taxon>Marinilabiliales</taxon>
        <taxon>Prolixibacteraceae</taxon>
        <taxon>Sunxiuqinia</taxon>
    </lineage>
</organism>
<dbReference type="PANTHER" id="PTHR42983:SF1">
    <property type="entry name" value="IRON-MOLYBDENUM PROTEIN"/>
    <property type="match status" value="1"/>
</dbReference>
<sequence>MTKIAIPTKGSSVDGHFGHCEFFSIVELNDNQEIVRQYAKTSAEGCGCKSNLAEELAQDGVTLLLAGGIGQGAIQKLKAQNITVLTGFSGTIDEAVIQWKNKDYHTDLSICTEHHGNCEH</sequence>
<evidence type="ECO:0000313" key="2">
    <source>
        <dbReference type="EMBL" id="SFF21341.1"/>
    </source>
</evidence>
<evidence type="ECO:0000259" key="1">
    <source>
        <dbReference type="Pfam" id="PF02579"/>
    </source>
</evidence>
<dbReference type="CDD" id="cd00851">
    <property type="entry name" value="MTH1175"/>
    <property type="match status" value="1"/>
</dbReference>
<name>A0A1I2GXQ7_9BACT</name>
<feature type="domain" description="Dinitrogenase iron-molybdenum cofactor biosynthesis" evidence="1">
    <location>
        <begin position="10"/>
        <end position="100"/>
    </location>
</feature>
<dbReference type="SUPFAM" id="SSF53146">
    <property type="entry name" value="Nitrogenase accessory factor-like"/>
    <property type="match status" value="1"/>
</dbReference>
<dbReference type="InterPro" id="IPR003731">
    <property type="entry name" value="Di-Nase_FeMo-co_biosynth"/>
</dbReference>
<reference evidence="2 3" key="1">
    <citation type="submission" date="2016-10" db="EMBL/GenBank/DDBJ databases">
        <authorList>
            <person name="de Groot N.N."/>
        </authorList>
    </citation>
    <scope>NUCLEOTIDE SEQUENCE [LARGE SCALE GENOMIC DNA]</scope>
    <source>
        <strain evidence="2 3">CGMCC 1.9156</strain>
    </source>
</reference>
<keyword evidence="3" id="KW-1185">Reference proteome</keyword>
<evidence type="ECO:0000313" key="3">
    <source>
        <dbReference type="Proteomes" id="UP000198964"/>
    </source>
</evidence>
<gene>
    <name evidence="2" type="ORF">SAMN05216283_103140</name>
</gene>
<dbReference type="Gene3D" id="3.30.420.130">
    <property type="entry name" value="Dinitrogenase iron-molybdenum cofactor biosynthesis domain"/>
    <property type="match status" value="1"/>
</dbReference>
<proteinExistence type="predicted"/>